<comment type="cofactor">
    <cofactor evidence="1">
        <name>FAD</name>
        <dbReference type="ChEBI" id="CHEBI:57692"/>
    </cofactor>
</comment>
<dbReference type="AlphaFoldDB" id="A0A4Z0WH89"/>
<dbReference type="PRINTS" id="PR00420">
    <property type="entry name" value="RNGMNOXGNASE"/>
</dbReference>
<organism evidence="7 8">
    <name type="scientific">Natronospirillum operosum</name>
    <dbReference type="NCBI Taxonomy" id="2759953"/>
    <lineage>
        <taxon>Bacteria</taxon>
        <taxon>Pseudomonadati</taxon>
        <taxon>Pseudomonadota</taxon>
        <taxon>Gammaproteobacteria</taxon>
        <taxon>Oceanospirillales</taxon>
        <taxon>Natronospirillaceae</taxon>
        <taxon>Natronospirillum</taxon>
    </lineage>
</organism>
<dbReference type="SUPFAM" id="SSF54373">
    <property type="entry name" value="FAD-linked reductases, C-terminal domain"/>
    <property type="match status" value="1"/>
</dbReference>
<dbReference type="Pfam" id="PF01494">
    <property type="entry name" value="FAD_binding_3"/>
    <property type="match status" value="1"/>
</dbReference>
<keyword evidence="3" id="KW-0274">FAD</keyword>
<dbReference type="InterPro" id="IPR036188">
    <property type="entry name" value="FAD/NAD-bd_sf"/>
</dbReference>
<keyword evidence="8" id="KW-1185">Reference proteome</keyword>
<dbReference type="Proteomes" id="UP000297475">
    <property type="component" value="Unassembled WGS sequence"/>
</dbReference>
<evidence type="ECO:0000259" key="6">
    <source>
        <dbReference type="Pfam" id="PF01494"/>
    </source>
</evidence>
<comment type="caution">
    <text evidence="7">The sequence shown here is derived from an EMBL/GenBank/DDBJ whole genome shotgun (WGS) entry which is preliminary data.</text>
</comment>
<gene>
    <name evidence="7" type="ORF">E4656_01075</name>
</gene>
<sequence>MSIEKVIIAGGGIGGLTAAASLLQAGVDVEIYEQASQLGEVGAGIQVSANASRVYQHLGLLDRLVDCGYRPDEYRFRVYDEGDVLQHIPLGNQYEQRHDVPYISVHRADLHRILVDRVRELKKDAIHLCAEAAEFVEDEHGITLHFTNREPAHGDLLIGADGIKSSIRKQIAGDTPVNYTGDASWRIIVPMNDLPQEHRQTSVDIWVGPGKHAVTYPLRGGELLNLVGCVEHEEWDDESWVAVAPWEEMVRDFADWHPTIQEIIQHADRDKCYRWAMNNRAPIRNWSTQRATLLGDAAHPTLPYMAQGAAMAVEDAAVLARAVQMESDATAAIDLYQRNRVDRTARIVNESSANRDLFHLDSTQALRDAFAKRDMNAERSAWLFSYDPVNVPLM</sequence>
<dbReference type="SUPFAM" id="SSF51905">
    <property type="entry name" value="FAD/NAD(P)-binding domain"/>
    <property type="match status" value="1"/>
</dbReference>
<dbReference type="RefSeq" id="WP_135480395.1">
    <property type="nucleotide sequence ID" value="NZ_SRMF01000001.1"/>
</dbReference>
<reference evidence="7 8" key="1">
    <citation type="submission" date="2019-04" db="EMBL/GenBank/DDBJ databases">
        <title>Natronospirillum operosus gen. nov., sp. nov., a haloalkaliphilic satellite isolated from decaying biomass of laboratory culture of cyanobacterium Geitlerinema sp. and proposal of Natronospirillaceae fam. nov. and Saccharospirillaceae fam. nov.</title>
        <authorList>
            <person name="Kevbrin V."/>
            <person name="Boltyanskaya Y."/>
            <person name="Koziaeva V."/>
            <person name="Grouzdev D.S."/>
            <person name="Park M."/>
            <person name="Cho J."/>
        </authorList>
    </citation>
    <scope>NUCLEOTIDE SEQUENCE [LARGE SCALE GENOMIC DNA]</scope>
    <source>
        <strain evidence="7 8">G-116</strain>
    </source>
</reference>
<feature type="domain" description="FAD-binding" evidence="6">
    <location>
        <begin position="5"/>
        <end position="350"/>
    </location>
</feature>
<dbReference type="InterPro" id="IPR002938">
    <property type="entry name" value="FAD-bd"/>
</dbReference>
<keyword evidence="4" id="KW-0560">Oxidoreductase</keyword>
<evidence type="ECO:0000256" key="1">
    <source>
        <dbReference type="ARBA" id="ARBA00001974"/>
    </source>
</evidence>
<dbReference type="InterPro" id="IPR050493">
    <property type="entry name" value="FAD-dep_Monooxygenase_BioMet"/>
</dbReference>
<keyword evidence="5 7" id="KW-0503">Monooxygenase</keyword>
<evidence type="ECO:0000256" key="2">
    <source>
        <dbReference type="ARBA" id="ARBA00022630"/>
    </source>
</evidence>
<dbReference type="PANTHER" id="PTHR13789">
    <property type="entry name" value="MONOOXYGENASE"/>
    <property type="match status" value="1"/>
</dbReference>
<evidence type="ECO:0000313" key="8">
    <source>
        <dbReference type="Proteomes" id="UP000297475"/>
    </source>
</evidence>
<dbReference type="GO" id="GO:0071949">
    <property type="term" value="F:FAD binding"/>
    <property type="evidence" value="ECO:0007669"/>
    <property type="project" value="InterPro"/>
</dbReference>
<proteinExistence type="predicted"/>
<dbReference type="EMBL" id="SRMF01000001">
    <property type="protein sequence ID" value="TGG95051.1"/>
    <property type="molecule type" value="Genomic_DNA"/>
</dbReference>
<dbReference type="OrthoDB" id="9782160at2"/>
<evidence type="ECO:0000256" key="3">
    <source>
        <dbReference type="ARBA" id="ARBA00022827"/>
    </source>
</evidence>
<evidence type="ECO:0000313" key="7">
    <source>
        <dbReference type="EMBL" id="TGG95051.1"/>
    </source>
</evidence>
<dbReference type="Gene3D" id="3.50.50.60">
    <property type="entry name" value="FAD/NAD(P)-binding domain"/>
    <property type="match status" value="1"/>
</dbReference>
<dbReference type="PANTHER" id="PTHR13789:SF318">
    <property type="entry name" value="GERANYLGERANYL DIPHOSPHATE REDUCTASE"/>
    <property type="match status" value="1"/>
</dbReference>
<accession>A0A4Z0WH89</accession>
<keyword evidence="2" id="KW-0285">Flavoprotein</keyword>
<dbReference type="GO" id="GO:0004497">
    <property type="term" value="F:monooxygenase activity"/>
    <property type="evidence" value="ECO:0007669"/>
    <property type="project" value="UniProtKB-KW"/>
</dbReference>
<evidence type="ECO:0000256" key="5">
    <source>
        <dbReference type="ARBA" id="ARBA00023033"/>
    </source>
</evidence>
<protein>
    <submittedName>
        <fullName evidence="7">Monooxygenase</fullName>
    </submittedName>
</protein>
<evidence type="ECO:0000256" key="4">
    <source>
        <dbReference type="ARBA" id="ARBA00023002"/>
    </source>
</evidence>
<name>A0A4Z0WH89_9GAMM</name>